<sequence length="817" mass="90692">MAEPTTSDLPTSTTEGAETAQETTVRHLLLFKIYFLLKEMPTTQTLAKETTPPPPQKSKHASRRKKRANNADAAETADPKSAAAITSDGEPDPDAAETAQAKPRRTRRKADPKSAAAITSDGEPDPDAAETAQAKPRRTRRKADPKSAAAITSDGEPDPDAAETIQAKPRRLRRKAAAATTSDGEPDLDADAKADEAKLRRENKKQKEKEALEPKEKPDETDHLSPYHLGYALLSVGLDKAGADCPKLIPGPLQRAKNTTQHAIAITIDPAFIDPTTVTTDPTAVLKPLGFTAAACNGEMRLQAGTHRVEAARFCFRDPIAVYQRLAKAAEKAGEKGLQREDAEKLKAAEGRLRREAVWAVAIYTQKVDAELEKYYTLMLYLNTNNHLPSLPDRDEDKFNTLVRALGHSSTETAVHIRKWAVDQADSNVQRLVNRFPDVIEWFTKLHEIAAFLREKASNPPTLSTSRKPAGAFPLLCPEFLDCLRAELQSIEPLLQLVSSWFVPGVTDAAKGRIRLLSEREDPILSDTEQIPLSLAYFLCSDSSTWAEQTPEQIAAIVPDGEHRSRERQLEEVWLEIITLVFGLRGCGLASIFPGLSCKVWPALKDLPDAVEESHEWADDVVKKLDSNDETFKKYWNAMGSWAKKCPGARQDANLRLIQSCPAQTAKAFPAPFLHFLESTYVNWMSTATGLKNYKGVEKRFLETMIYELFVTATSHQPLLDSEVGLFQLRNRLQKMVRTIPGHEHFEWWYEGGVYHGNVPSQLESLGDEFIRAAGLRSEHHKRVKRIGRTVQLFLKTMGNADHLGVPLNKRKPGGQA</sequence>
<feature type="compositionally biased region" description="Basic and acidic residues" evidence="1">
    <location>
        <begin position="190"/>
        <end position="224"/>
    </location>
</feature>
<keyword evidence="3" id="KW-1185">Reference proteome</keyword>
<gene>
    <name evidence="2" type="ORF">MSAN_00881200</name>
</gene>
<evidence type="ECO:0000256" key="1">
    <source>
        <dbReference type="SAM" id="MobiDB-lite"/>
    </source>
</evidence>
<name>A0A8H6YW18_9AGAR</name>
<feature type="compositionally biased region" description="Basic residues" evidence="1">
    <location>
        <begin position="57"/>
        <end position="68"/>
    </location>
</feature>
<organism evidence="2 3">
    <name type="scientific">Mycena sanguinolenta</name>
    <dbReference type="NCBI Taxonomy" id="230812"/>
    <lineage>
        <taxon>Eukaryota</taxon>
        <taxon>Fungi</taxon>
        <taxon>Dikarya</taxon>
        <taxon>Basidiomycota</taxon>
        <taxon>Agaricomycotina</taxon>
        <taxon>Agaricomycetes</taxon>
        <taxon>Agaricomycetidae</taxon>
        <taxon>Agaricales</taxon>
        <taxon>Marasmiineae</taxon>
        <taxon>Mycenaceae</taxon>
        <taxon>Mycena</taxon>
    </lineage>
</organism>
<feature type="region of interest" description="Disordered" evidence="1">
    <location>
        <begin position="1"/>
        <end position="23"/>
    </location>
</feature>
<reference evidence="2" key="1">
    <citation type="submission" date="2020-05" db="EMBL/GenBank/DDBJ databases">
        <title>Mycena genomes resolve the evolution of fungal bioluminescence.</title>
        <authorList>
            <person name="Tsai I.J."/>
        </authorList>
    </citation>
    <scope>NUCLEOTIDE SEQUENCE</scope>
    <source>
        <strain evidence="2">160909Yilan</strain>
    </source>
</reference>
<feature type="region of interest" description="Disordered" evidence="1">
    <location>
        <begin position="44"/>
        <end position="224"/>
    </location>
</feature>
<feature type="compositionally biased region" description="Polar residues" evidence="1">
    <location>
        <begin position="1"/>
        <end position="10"/>
    </location>
</feature>
<feature type="compositionally biased region" description="Low complexity" evidence="1">
    <location>
        <begin position="11"/>
        <end position="23"/>
    </location>
</feature>
<dbReference type="Proteomes" id="UP000623467">
    <property type="component" value="Unassembled WGS sequence"/>
</dbReference>
<evidence type="ECO:0000313" key="3">
    <source>
        <dbReference type="Proteomes" id="UP000623467"/>
    </source>
</evidence>
<accession>A0A8H6YW18</accession>
<dbReference type="OrthoDB" id="3053855at2759"/>
<protein>
    <submittedName>
        <fullName evidence="2">Uncharacterized protein</fullName>
    </submittedName>
</protein>
<dbReference type="AlphaFoldDB" id="A0A8H6YW18"/>
<comment type="caution">
    <text evidence="2">The sequence shown here is derived from an EMBL/GenBank/DDBJ whole genome shotgun (WGS) entry which is preliminary data.</text>
</comment>
<evidence type="ECO:0000313" key="2">
    <source>
        <dbReference type="EMBL" id="KAF7368148.1"/>
    </source>
</evidence>
<proteinExistence type="predicted"/>
<dbReference type="EMBL" id="JACAZH010000005">
    <property type="protein sequence ID" value="KAF7368148.1"/>
    <property type="molecule type" value="Genomic_DNA"/>
</dbReference>